<dbReference type="InterPro" id="IPR012441">
    <property type="entry name" value="DUF1643"/>
</dbReference>
<sequence>MIKEYSSTIYNKAIFSEDKNHRYLLERVWDENKAIATVIMLNPSYAGHIKVDNTTSEIINYLVDLELDCGDGEIITFGGLKVVNIFSYIVTKSKELKNIDYYELFDSYTDNEIVKAFEESKIIIIAWGKEDKKLYRERKNKIRSLLKQKYSDKVFYFINPDGSPSSHPSIMQNGSKIKEYDFTSKDI</sequence>
<evidence type="ECO:0000313" key="2">
    <source>
        <dbReference type="Proteomes" id="UP000013988"/>
    </source>
</evidence>
<dbReference type="RefSeq" id="WP_016209183.1">
    <property type="nucleotide sequence ID" value="NZ_ASRV01000254.1"/>
</dbReference>
<reference evidence="1 2" key="1">
    <citation type="submission" date="2013-03" db="EMBL/GenBank/DDBJ databases">
        <title>Whole genome shotgun sequencing of Clostridium sartagoforme AAU1.</title>
        <authorList>
            <person name="Joshi C.G."/>
            <person name="Duggirala S.M."/>
            <person name="Nathani N.M."/>
            <person name="Bhatt V.D."/>
            <person name="Patel A.K."/>
            <person name="Pandya P.R."/>
            <person name="KaPatel J.A."/>
        </authorList>
    </citation>
    <scope>NUCLEOTIDE SEQUENCE [LARGE SCALE GENOMIC DNA]</scope>
    <source>
        <strain evidence="1 2">AAU1</strain>
    </source>
</reference>
<dbReference type="PATRIC" id="fig|1202534.3.peg.3973"/>
<dbReference type="Proteomes" id="UP000013988">
    <property type="component" value="Unassembled WGS sequence"/>
</dbReference>
<comment type="caution">
    <text evidence="1">The sequence shown here is derived from an EMBL/GenBank/DDBJ whole genome shotgun (WGS) entry which is preliminary data.</text>
</comment>
<keyword evidence="2" id="KW-1185">Reference proteome</keyword>
<name>R9BS19_9CLOT</name>
<evidence type="ECO:0000313" key="1">
    <source>
        <dbReference type="EMBL" id="EOR19838.1"/>
    </source>
</evidence>
<dbReference type="OrthoDB" id="1684316at2"/>
<evidence type="ECO:0008006" key="3">
    <source>
        <dbReference type="Google" id="ProtNLM"/>
    </source>
</evidence>
<dbReference type="EMBL" id="ASRV01000254">
    <property type="protein sequence ID" value="EOR19838.1"/>
    <property type="molecule type" value="Genomic_DNA"/>
</dbReference>
<gene>
    <name evidence="1" type="ORF">A500_19927</name>
</gene>
<protein>
    <recommendedName>
        <fullName evidence="3">DUF1643 domain-containing protein</fullName>
    </recommendedName>
</protein>
<organism evidence="1 2">
    <name type="scientific">Clostridium sartagoforme AAU1</name>
    <dbReference type="NCBI Taxonomy" id="1202534"/>
    <lineage>
        <taxon>Bacteria</taxon>
        <taxon>Bacillati</taxon>
        <taxon>Bacillota</taxon>
        <taxon>Clostridia</taxon>
        <taxon>Eubacteriales</taxon>
        <taxon>Clostridiaceae</taxon>
        <taxon>Clostridium</taxon>
    </lineage>
</organism>
<dbReference type="AlphaFoldDB" id="R9BS19"/>
<dbReference type="Pfam" id="PF07799">
    <property type="entry name" value="DUF1643"/>
    <property type="match status" value="1"/>
</dbReference>
<proteinExistence type="predicted"/>
<accession>R9BS19</accession>